<name>A0ACC0V3P3_9HYPO</name>
<comment type="caution">
    <text evidence="1">The sequence shown here is derived from an EMBL/GenBank/DDBJ whole genome shotgun (WGS) entry which is preliminary data.</text>
</comment>
<sequence length="712" mass="77727">MRAELISLVLTSATGVSACSKDLLFEKRHTHRKPITKRNENWPPVLGEHETILVNAFDNVTIDDWSNYYGHQNKLAGYGREAAEWTAERWSENGFNAHLDEYQVFLSYPVKQELSVTFADGKTEEVNLVEKPLAEDDVTGRPDSLPTFHGYSATGNVTAEYIYVGRGQLEDFQRLADLGVDFKGKITLIRYGGPFRGLKVKNSQDFGAIGAVIFTDPADDGNNTVANGVKAYPDGPARNPDSVQKGSVLFLSTRPGDPTTPGYPSREGVPRADTSDVVPRIPSVPLSYAAAQPLLKALDGHGVSAKAVNRTIWAGALDADYSSGPAPGVTLSLTNEMEERIAPVWDVIGSINGTNPDETIVIGNHRDTWMIGGNGDPNSGSAILVEFTKAFNKLIQSGWKPKRNIVLGSWDAEEYGMIGSTEWVEDNTAWLTQTAVAYLNIDVAVAGPNLELATTPELHTLGSETFKKVVSPSYGAFNESLYESWQRTSGGEIGVLGSGSDYTPFVHTGISSLDVGSGGGATDPVWHYHSNYDTYHWMSTFGDPGFNQHRAVGQYLALVAFHLADDDVLPIDVQTYTTELRAYRDDLVDFVAEAGVELDISELNDAIEVFASRADEIKKLDNVARTTKDANSVRLVNHKYAQFQRGFVSQGGLPDREFYKHVVLAPGLDTGYAAVTYPGITEGVQYDRLDDAREWVSKSAKAILRAADILKV</sequence>
<organism evidence="1 2">
    <name type="scientific">Trichothecium roseum</name>
    <dbReference type="NCBI Taxonomy" id="47278"/>
    <lineage>
        <taxon>Eukaryota</taxon>
        <taxon>Fungi</taxon>
        <taxon>Dikarya</taxon>
        <taxon>Ascomycota</taxon>
        <taxon>Pezizomycotina</taxon>
        <taxon>Sordariomycetes</taxon>
        <taxon>Hypocreomycetidae</taxon>
        <taxon>Hypocreales</taxon>
        <taxon>Hypocreales incertae sedis</taxon>
        <taxon>Trichothecium</taxon>
    </lineage>
</organism>
<dbReference type="EMBL" id="CM047943">
    <property type="protein sequence ID" value="KAI9900837.1"/>
    <property type="molecule type" value="Genomic_DNA"/>
</dbReference>
<evidence type="ECO:0000313" key="1">
    <source>
        <dbReference type="EMBL" id="KAI9900837.1"/>
    </source>
</evidence>
<keyword evidence="2" id="KW-1185">Reference proteome</keyword>
<accession>A0ACC0V3P3</accession>
<proteinExistence type="predicted"/>
<reference evidence="1" key="1">
    <citation type="submission" date="2022-10" db="EMBL/GenBank/DDBJ databases">
        <title>Complete Genome of Trichothecium roseum strain YXFP-22015, a Plant Pathogen Isolated from Citrus.</title>
        <authorList>
            <person name="Wang Y."/>
            <person name="Zhu L."/>
        </authorList>
    </citation>
    <scope>NUCLEOTIDE SEQUENCE</scope>
    <source>
        <strain evidence="1">YXFP-22015</strain>
    </source>
</reference>
<dbReference type="Proteomes" id="UP001163324">
    <property type="component" value="Chromosome 4"/>
</dbReference>
<gene>
    <name evidence="1" type="ORF">N3K66_005099</name>
</gene>
<protein>
    <submittedName>
        <fullName evidence="1">Uncharacterized protein</fullName>
    </submittedName>
</protein>
<evidence type="ECO:0000313" key="2">
    <source>
        <dbReference type="Proteomes" id="UP001163324"/>
    </source>
</evidence>